<organism evidence="2 3">
    <name type="scientific">Paraclostridium ghonii</name>
    <dbReference type="NCBI Taxonomy" id="29358"/>
    <lineage>
        <taxon>Bacteria</taxon>
        <taxon>Bacillati</taxon>
        <taxon>Bacillota</taxon>
        <taxon>Clostridia</taxon>
        <taxon>Peptostreptococcales</taxon>
        <taxon>Peptostreptococcaceae</taxon>
        <taxon>Paraclostridium</taxon>
    </lineage>
</organism>
<evidence type="ECO:0000313" key="3">
    <source>
        <dbReference type="Proteomes" id="UP001232584"/>
    </source>
</evidence>
<dbReference type="EMBL" id="JAUSWG010000001">
    <property type="protein sequence ID" value="MDQ0555240.1"/>
    <property type="molecule type" value="Genomic_DNA"/>
</dbReference>
<keyword evidence="1" id="KW-1133">Transmembrane helix</keyword>
<gene>
    <name evidence="2" type="ORF">QOZ92_000350</name>
</gene>
<name>A0ABU0MWG6_9FIRM</name>
<keyword evidence="1" id="KW-0472">Membrane</keyword>
<comment type="caution">
    <text evidence="2">The sequence shown here is derived from an EMBL/GenBank/DDBJ whole genome shotgun (WGS) entry which is preliminary data.</text>
</comment>
<evidence type="ECO:0000256" key="1">
    <source>
        <dbReference type="SAM" id="Phobius"/>
    </source>
</evidence>
<reference evidence="2 3" key="1">
    <citation type="submission" date="2023-07" db="EMBL/GenBank/DDBJ databases">
        <title>Genomic Encyclopedia of Type Strains, Phase IV (KMG-IV): sequencing the most valuable type-strain genomes for metagenomic binning, comparative biology and taxonomic classification.</title>
        <authorList>
            <person name="Goeker M."/>
        </authorList>
    </citation>
    <scope>NUCLEOTIDE SEQUENCE [LARGE SCALE GENOMIC DNA]</scope>
    <source>
        <strain evidence="2 3">DSM 15049</strain>
    </source>
</reference>
<accession>A0ABU0MWG6</accession>
<dbReference type="RefSeq" id="WP_307502062.1">
    <property type="nucleotide sequence ID" value="NZ_BAAACE010000026.1"/>
</dbReference>
<proteinExistence type="predicted"/>
<dbReference type="Proteomes" id="UP001232584">
    <property type="component" value="Unassembled WGS sequence"/>
</dbReference>
<keyword evidence="1" id="KW-0812">Transmembrane</keyword>
<keyword evidence="3" id="KW-1185">Reference proteome</keyword>
<sequence length="56" mass="6509">MRLKIKLVIGITLVFIFLGLGYIIVNTTIRYQQEFGSISYVYAEKERNSEGKFALY</sequence>
<protein>
    <submittedName>
        <fullName evidence="2">Cytochrome c biogenesis protein CcdA</fullName>
    </submittedName>
</protein>
<feature type="transmembrane region" description="Helical" evidence="1">
    <location>
        <begin position="7"/>
        <end position="25"/>
    </location>
</feature>
<evidence type="ECO:0000313" key="2">
    <source>
        <dbReference type="EMBL" id="MDQ0555240.1"/>
    </source>
</evidence>